<dbReference type="WBParaSite" id="L893_g7680.t1">
    <property type="protein sequence ID" value="L893_g7680.t1"/>
    <property type="gene ID" value="L893_g7680"/>
</dbReference>
<feature type="domain" description="THIF-type NAD/FAD binding fold" evidence="2">
    <location>
        <begin position="13"/>
        <end position="144"/>
    </location>
</feature>
<accession>A0A1I8ANY8</accession>
<dbReference type="PANTHER" id="PTHR43267:SF1">
    <property type="entry name" value="TRNA THREONYLCARBAMOYLADENOSINE DEHYDRATASE"/>
    <property type="match status" value="1"/>
</dbReference>
<protein>
    <submittedName>
        <fullName evidence="4">ThiF domain-containing protein</fullName>
    </submittedName>
</protein>
<feature type="region of interest" description="Disordered" evidence="1">
    <location>
        <begin position="393"/>
        <end position="412"/>
    </location>
</feature>
<dbReference type="GO" id="GO:0061504">
    <property type="term" value="P:cyclic threonylcarbamoyladenosine biosynthetic process"/>
    <property type="evidence" value="ECO:0007669"/>
    <property type="project" value="TreeGrafter"/>
</dbReference>
<dbReference type="SUPFAM" id="SSF69572">
    <property type="entry name" value="Activating enzymes of the ubiquitin-like proteins"/>
    <property type="match status" value="1"/>
</dbReference>
<keyword evidence="3" id="KW-1185">Reference proteome</keyword>
<dbReference type="InterPro" id="IPR045886">
    <property type="entry name" value="ThiF/MoeB/HesA"/>
</dbReference>
<feature type="compositionally biased region" description="Basic and acidic residues" evidence="1">
    <location>
        <begin position="395"/>
        <end position="409"/>
    </location>
</feature>
<evidence type="ECO:0000313" key="3">
    <source>
        <dbReference type="Proteomes" id="UP000095287"/>
    </source>
</evidence>
<dbReference type="PANTHER" id="PTHR43267">
    <property type="entry name" value="TRNA THREONYLCARBAMOYLADENOSINE DEHYDRATASE"/>
    <property type="match status" value="1"/>
</dbReference>
<dbReference type="AlphaFoldDB" id="A0A1I8ANY8"/>
<evidence type="ECO:0000313" key="4">
    <source>
        <dbReference type="WBParaSite" id="L893_g7680.t1"/>
    </source>
</evidence>
<dbReference type="Proteomes" id="UP000095287">
    <property type="component" value="Unplaced"/>
</dbReference>
<dbReference type="Pfam" id="PF00899">
    <property type="entry name" value="ThiF"/>
    <property type="match status" value="1"/>
</dbReference>
<reference evidence="4" key="1">
    <citation type="submission" date="2016-11" db="UniProtKB">
        <authorList>
            <consortium name="WormBaseParasite"/>
        </authorList>
    </citation>
    <scope>IDENTIFICATION</scope>
</reference>
<dbReference type="GO" id="GO:0061503">
    <property type="term" value="F:tRNA threonylcarbamoyladenosine dehydratase"/>
    <property type="evidence" value="ECO:0007669"/>
    <property type="project" value="TreeGrafter"/>
</dbReference>
<proteinExistence type="predicted"/>
<dbReference type="InterPro" id="IPR035985">
    <property type="entry name" value="Ubiquitin-activating_enz"/>
</dbReference>
<dbReference type="GO" id="GO:0008641">
    <property type="term" value="F:ubiquitin-like modifier activating enzyme activity"/>
    <property type="evidence" value="ECO:0007669"/>
    <property type="project" value="InterPro"/>
</dbReference>
<evidence type="ECO:0000259" key="2">
    <source>
        <dbReference type="Pfam" id="PF00899"/>
    </source>
</evidence>
<name>A0A1I8ANY8_9BILA</name>
<sequence>MDAERRFGGLDRLYGAGARERLAAAHVMVAGIGGVGTWAVEALARSAVGRITLIDLDNIAESNINRQLPALDSTLGMAKIEAMAQRIAQINPHCQLQLIEDFVTEDNAASLMEQRPDVFLDCTDQASAKIALILQAKRCKKQLRFTGQTAIQKRLSLHARQEPALCGWRPPMTLLILDIDIAAAAFANPAVRIQKNHIKELGMLFQQGSGVLIPGAMRGLPGLGVPVVAQFRATARHAFQVQFQQGDLAVRVYPQGFYQFRGLQDTCFPQALQPFLVRVRVQHNATAHAKPSLAVIVQFQTADADIQGQIALGAEITHRAAVNTAPLRLQLVYALHGSQLGGAGNRTTGEQGAQQGLQAAIRLYVGLNAGSHGPDRGILLYIEQAGETVQAKATGYDDHPNPDTQRRLPGDGWPVRYRDHAVPCRLTFNSGFA</sequence>
<dbReference type="Gene3D" id="3.40.50.720">
    <property type="entry name" value="NAD(P)-binding Rossmann-like Domain"/>
    <property type="match status" value="1"/>
</dbReference>
<dbReference type="InterPro" id="IPR000594">
    <property type="entry name" value="ThiF_NAD_FAD-bd"/>
</dbReference>
<evidence type="ECO:0000256" key="1">
    <source>
        <dbReference type="SAM" id="MobiDB-lite"/>
    </source>
</evidence>
<organism evidence="3 4">
    <name type="scientific">Steinernema glaseri</name>
    <dbReference type="NCBI Taxonomy" id="37863"/>
    <lineage>
        <taxon>Eukaryota</taxon>
        <taxon>Metazoa</taxon>
        <taxon>Ecdysozoa</taxon>
        <taxon>Nematoda</taxon>
        <taxon>Chromadorea</taxon>
        <taxon>Rhabditida</taxon>
        <taxon>Tylenchina</taxon>
        <taxon>Panagrolaimomorpha</taxon>
        <taxon>Strongyloidoidea</taxon>
        <taxon>Steinernematidae</taxon>
        <taxon>Steinernema</taxon>
    </lineage>
</organism>